<evidence type="ECO:0000259" key="8">
    <source>
        <dbReference type="Pfam" id="PF01694"/>
    </source>
</evidence>
<keyword evidence="6 7" id="KW-0472">Membrane</keyword>
<feature type="transmembrane region" description="Helical" evidence="7">
    <location>
        <begin position="157"/>
        <end position="181"/>
    </location>
</feature>
<dbReference type="PANTHER" id="PTHR43731">
    <property type="entry name" value="RHOMBOID PROTEASE"/>
    <property type="match status" value="1"/>
</dbReference>
<evidence type="ECO:0000313" key="10">
    <source>
        <dbReference type="Proteomes" id="UP000319852"/>
    </source>
</evidence>
<dbReference type="InterPro" id="IPR050925">
    <property type="entry name" value="Rhomboid_protease_S54"/>
</dbReference>
<dbReference type="SUPFAM" id="SSF144091">
    <property type="entry name" value="Rhomboid-like"/>
    <property type="match status" value="1"/>
</dbReference>
<evidence type="ECO:0000256" key="5">
    <source>
        <dbReference type="ARBA" id="ARBA00022989"/>
    </source>
</evidence>
<evidence type="ECO:0000256" key="7">
    <source>
        <dbReference type="SAM" id="Phobius"/>
    </source>
</evidence>
<evidence type="ECO:0000256" key="2">
    <source>
        <dbReference type="ARBA" id="ARBA00009045"/>
    </source>
</evidence>
<evidence type="ECO:0000256" key="1">
    <source>
        <dbReference type="ARBA" id="ARBA00004141"/>
    </source>
</evidence>
<keyword evidence="3 7" id="KW-0812">Transmembrane</keyword>
<feature type="transmembrane region" description="Helical" evidence="7">
    <location>
        <begin position="128"/>
        <end position="150"/>
    </location>
</feature>
<dbReference type="KEGG" id="amob:HG15A2_11450"/>
<keyword evidence="5 7" id="KW-1133">Transmembrane helix</keyword>
<reference evidence="9 10" key="1">
    <citation type="submission" date="2019-02" db="EMBL/GenBank/DDBJ databases">
        <title>Deep-cultivation of Planctomycetes and their phenomic and genomic characterization uncovers novel biology.</title>
        <authorList>
            <person name="Wiegand S."/>
            <person name="Jogler M."/>
            <person name="Boedeker C."/>
            <person name="Pinto D."/>
            <person name="Vollmers J."/>
            <person name="Rivas-Marin E."/>
            <person name="Kohn T."/>
            <person name="Peeters S.H."/>
            <person name="Heuer A."/>
            <person name="Rast P."/>
            <person name="Oberbeckmann S."/>
            <person name="Bunk B."/>
            <person name="Jeske O."/>
            <person name="Meyerdierks A."/>
            <person name="Storesund J.E."/>
            <person name="Kallscheuer N."/>
            <person name="Luecker S."/>
            <person name="Lage O.M."/>
            <person name="Pohl T."/>
            <person name="Merkel B.J."/>
            <person name="Hornburger P."/>
            <person name="Mueller R.-W."/>
            <person name="Bruemmer F."/>
            <person name="Labrenz M."/>
            <person name="Spormann A.M."/>
            <person name="Op den Camp H."/>
            <person name="Overmann J."/>
            <person name="Amann R."/>
            <person name="Jetten M.S.M."/>
            <person name="Mascher T."/>
            <person name="Medema M.H."/>
            <person name="Devos D.P."/>
            <person name="Kaster A.-K."/>
            <person name="Ovreas L."/>
            <person name="Rohde M."/>
            <person name="Galperin M.Y."/>
            <person name="Jogler C."/>
        </authorList>
    </citation>
    <scope>NUCLEOTIDE SEQUENCE [LARGE SCALE GENOMIC DNA]</scope>
    <source>
        <strain evidence="9 10">HG15A2</strain>
    </source>
</reference>
<feature type="transmembrane region" description="Helical" evidence="7">
    <location>
        <begin position="103"/>
        <end position="122"/>
    </location>
</feature>
<evidence type="ECO:0000313" key="9">
    <source>
        <dbReference type="EMBL" id="QDS97877.1"/>
    </source>
</evidence>
<comment type="subcellular location">
    <subcellularLocation>
        <location evidence="1">Membrane</location>
        <topology evidence="1">Multi-pass membrane protein</topology>
    </subcellularLocation>
</comment>
<dbReference type="PANTHER" id="PTHR43731:SF14">
    <property type="entry name" value="PRESENILIN-ASSOCIATED RHOMBOID-LIKE PROTEIN, MITOCHONDRIAL"/>
    <property type="match status" value="1"/>
</dbReference>
<dbReference type="EMBL" id="CP036263">
    <property type="protein sequence ID" value="QDS97877.1"/>
    <property type="molecule type" value="Genomic_DNA"/>
</dbReference>
<dbReference type="InterPro" id="IPR022764">
    <property type="entry name" value="Peptidase_S54_rhomboid_dom"/>
</dbReference>
<feature type="transmembrane region" description="Helical" evidence="7">
    <location>
        <begin position="72"/>
        <end position="91"/>
    </location>
</feature>
<proteinExistence type="inferred from homology"/>
<accession>A0A517MSV4</accession>
<dbReference type="GO" id="GO:0004252">
    <property type="term" value="F:serine-type endopeptidase activity"/>
    <property type="evidence" value="ECO:0007669"/>
    <property type="project" value="InterPro"/>
</dbReference>
<gene>
    <name evidence="9" type="ORF">HG15A2_11450</name>
</gene>
<feature type="transmembrane region" description="Helical" evidence="7">
    <location>
        <begin position="16"/>
        <end position="37"/>
    </location>
</feature>
<protein>
    <submittedName>
        <fullName evidence="9">Rhomboid family protein</fullName>
    </submittedName>
</protein>
<evidence type="ECO:0000256" key="4">
    <source>
        <dbReference type="ARBA" id="ARBA00022801"/>
    </source>
</evidence>
<organism evidence="9 10">
    <name type="scientific">Adhaeretor mobilis</name>
    <dbReference type="NCBI Taxonomy" id="1930276"/>
    <lineage>
        <taxon>Bacteria</taxon>
        <taxon>Pseudomonadati</taxon>
        <taxon>Planctomycetota</taxon>
        <taxon>Planctomycetia</taxon>
        <taxon>Pirellulales</taxon>
        <taxon>Lacipirellulaceae</taxon>
        <taxon>Adhaeretor</taxon>
    </lineage>
</organism>
<keyword evidence="4" id="KW-0378">Hydrolase</keyword>
<evidence type="ECO:0000256" key="6">
    <source>
        <dbReference type="ARBA" id="ARBA00023136"/>
    </source>
</evidence>
<dbReference type="Proteomes" id="UP000319852">
    <property type="component" value="Chromosome"/>
</dbReference>
<sequence length="303" mass="33134">MLIPIGDNIDRKSFPILPGVLLFANLAVFIYQMRIFFENPTTLRPTMDFVETWGLVPTDLAGGHFNGLFTHMFLHGGFSHIIGNMLVLWAFSCSLENGLGTATLALFYIMWGLAAGLLHAAMEWGSDMPLIGASGAIAGLMGAYTVLYGADAKIKTVFFFFFKFWVVPVPAFLYGGAWFYLQLYNSLQDDGGGIAWYAHIGGFAAGAITALLVRNQLDIKLVKDRDGTLCFKDTTEDDKPRVLVQGDRYEIAEHDVAGDGSTLPEDCPYCTTSLGEHERITPGVARCSNPECGRFVYAGAVLV</sequence>
<dbReference type="RefSeq" id="WP_145058600.1">
    <property type="nucleotide sequence ID" value="NZ_CP036263.1"/>
</dbReference>
<dbReference type="AlphaFoldDB" id="A0A517MSV4"/>
<dbReference type="GO" id="GO:0016020">
    <property type="term" value="C:membrane"/>
    <property type="evidence" value="ECO:0007669"/>
    <property type="project" value="UniProtKB-SubCell"/>
</dbReference>
<feature type="domain" description="Peptidase S54 rhomboid" evidence="8">
    <location>
        <begin position="65"/>
        <end position="214"/>
    </location>
</feature>
<dbReference type="Gene3D" id="1.20.1540.10">
    <property type="entry name" value="Rhomboid-like"/>
    <property type="match status" value="1"/>
</dbReference>
<dbReference type="InterPro" id="IPR035952">
    <property type="entry name" value="Rhomboid-like_sf"/>
</dbReference>
<keyword evidence="10" id="KW-1185">Reference proteome</keyword>
<dbReference type="Pfam" id="PF01694">
    <property type="entry name" value="Rhomboid"/>
    <property type="match status" value="1"/>
</dbReference>
<comment type="similarity">
    <text evidence="2">Belongs to the peptidase S54 family.</text>
</comment>
<evidence type="ECO:0000256" key="3">
    <source>
        <dbReference type="ARBA" id="ARBA00022692"/>
    </source>
</evidence>
<dbReference type="OrthoDB" id="9813074at2"/>
<feature type="transmembrane region" description="Helical" evidence="7">
    <location>
        <begin position="193"/>
        <end position="213"/>
    </location>
</feature>
<name>A0A517MSV4_9BACT</name>